<proteinExistence type="predicted"/>
<feature type="compositionally biased region" description="Basic residues" evidence="1">
    <location>
        <begin position="189"/>
        <end position="198"/>
    </location>
</feature>
<dbReference type="PANTHER" id="PTHR45023">
    <property type="match status" value="1"/>
</dbReference>
<feature type="chain" id="PRO_5040280749" description="Myb-like domain-containing protein" evidence="2">
    <location>
        <begin position="24"/>
        <end position="314"/>
    </location>
</feature>
<keyword evidence="4" id="KW-1185">Reference proteome</keyword>
<dbReference type="AlphaFoldDB" id="A0A9R1XTV6"/>
<dbReference type="PANTHER" id="PTHR45023:SF14">
    <property type="entry name" value="GLUTATHIONE TRANSFERASE"/>
    <property type="match status" value="1"/>
</dbReference>
<feature type="compositionally biased region" description="Gly residues" evidence="1">
    <location>
        <begin position="137"/>
        <end position="167"/>
    </location>
</feature>
<reference evidence="3 4" key="1">
    <citation type="journal article" date="2017" name="Nat. Commun.">
        <title>Genome assembly with in vitro proximity ligation data and whole-genome triplication in lettuce.</title>
        <authorList>
            <person name="Reyes-Chin-Wo S."/>
            <person name="Wang Z."/>
            <person name="Yang X."/>
            <person name="Kozik A."/>
            <person name="Arikit S."/>
            <person name="Song C."/>
            <person name="Xia L."/>
            <person name="Froenicke L."/>
            <person name="Lavelle D.O."/>
            <person name="Truco M.J."/>
            <person name="Xia R."/>
            <person name="Zhu S."/>
            <person name="Xu C."/>
            <person name="Xu H."/>
            <person name="Xu X."/>
            <person name="Cox K."/>
            <person name="Korf I."/>
            <person name="Meyers B.C."/>
            <person name="Michelmore R.W."/>
        </authorList>
    </citation>
    <scope>NUCLEOTIDE SEQUENCE [LARGE SCALE GENOMIC DNA]</scope>
    <source>
        <strain evidence="4">cv. Salinas</strain>
        <tissue evidence="3">Seedlings</tissue>
    </source>
</reference>
<evidence type="ECO:0000256" key="2">
    <source>
        <dbReference type="SAM" id="SignalP"/>
    </source>
</evidence>
<dbReference type="Proteomes" id="UP000235145">
    <property type="component" value="Unassembled WGS sequence"/>
</dbReference>
<evidence type="ECO:0000313" key="3">
    <source>
        <dbReference type="EMBL" id="KAJ0225399.1"/>
    </source>
</evidence>
<comment type="caution">
    <text evidence="3">The sequence shown here is derived from an EMBL/GenBank/DDBJ whole genome shotgun (WGS) entry which is preliminary data.</text>
</comment>
<organism evidence="3 4">
    <name type="scientific">Lactuca sativa</name>
    <name type="common">Garden lettuce</name>
    <dbReference type="NCBI Taxonomy" id="4236"/>
    <lineage>
        <taxon>Eukaryota</taxon>
        <taxon>Viridiplantae</taxon>
        <taxon>Streptophyta</taxon>
        <taxon>Embryophyta</taxon>
        <taxon>Tracheophyta</taxon>
        <taxon>Spermatophyta</taxon>
        <taxon>Magnoliopsida</taxon>
        <taxon>eudicotyledons</taxon>
        <taxon>Gunneridae</taxon>
        <taxon>Pentapetalae</taxon>
        <taxon>asterids</taxon>
        <taxon>campanulids</taxon>
        <taxon>Asterales</taxon>
        <taxon>Asteraceae</taxon>
        <taxon>Cichorioideae</taxon>
        <taxon>Cichorieae</taxon>
        <taxon>Lactucinae</taxon>
        <taxon>Lactuca</taxon>
    </lineage>
</organism>
<feature type="signal peptide" evidence="2">
    <location>
        <begin position="1"/>
        <end position="23"/>
    </location>
</feature>
<name>A0A9R1XTV6_LACSA</name>
<feature type="region of interest" description="Disordered" evidence="1">
    <location>
        <begin position="137"/>
        <end position="211"/>
    </location>
</feature>
<sequence length="314" mass="34038">MVFRPINAVLFVLLLCVVDNVCCENHVGICCENHVGEETTLSGYLEGNSQIGCISKTHISCGVIKDIDEGHEVVNLTGGLDDDIREGPKDYIKDSQAEVVTTLPGTLVNQITRGLISFIQFVLAIINPNPVLGGGDEGNNQGGIGGGDSMSGGGVGGNNQGGTGGGLSSQPPLSPDFVAETQPSPPPQPKKKKGKKPARPTTTQERVPWTKAEEEKLVDAWAAASEDPIVGDSQPYGSFWEKVRAIFYELMESETRNADQITSKWRDIRLKCTELRGIYNNLLNIRRSGSNDFDIFKAVMEQFEKTMPTRKAFP</sequence>
<accession>A0A9R1XTV6</accession>
<keyword evidence="2" id="KW-0732">Signal</keyword>
<dbReference type="EMBL" id="NBSK02000001">
    <property type="protein sequence ID" value="KAJ0225399.1"/>
    <property type="molecule type" value="Genomic_DNA"/>
</dbReference>
<evidence type="ECO:0000313" key="4">
    <source>
        <dbReference type="Proteomes" id="UP000235145"/>
    </source>
</evidence>
<evidence type="ECO:0008006" key="5">
    <source>
        <dbReference type="Google" id="ProtNLM"/>
    </source>
</evidence>
<gene>
    <name evidence="3" type="ORF">LSAT_V11C100045430</name>
</gene>
<evidence type="ECO:0000256" key="1">
    <source>
        <dbReference type="SAM" id="MobiDB-lite"/>
    </source>
</evidence>
<protein>
    <recommendedName>
        <fullName evidence="5">Myb-like domain-containing protein</fullName>
    </recommendedName>
</protein>